<feature type="domain" description="POLO box" evidence="17">
    <location>
        <begin position="464"/>
        <end position="548"/>
    </location>
</feature>
<name>A0A238BKR1_9BILA</name>
<dbReference type="Proteomes" id="UP000242913">
    <property type="component" value="Unassembled WGS sequence"/>
</dbReference>
<proteinExistence type="inferred from homology"/>
<evidence type="ECO:0000256" key="6">
    <source>
        <dbReference type="ARBA" id="ARBA00022737"/>
    </source>
</evidence>
<evidence type="ECO:0000256" key="3">
    <source>
        <dbReference type="ARBA" id="ARBA00022490"/>
    </source>
</evidence>
<keyword evidence="4 15" id="KW-0723">Serine/threonine-protein kinase</keyword>
<dbReference type="EMBL" id="KZ271538">
    <property type="protein sequence ID" value="OZC05108.1"/>
    <property type="molecule type" value="Genomic_DNA"/>
</dbReference>
<dbReference type="InterPro" id="IPR017441">
    <property type="entry name" value="Protein_kinase_ATP_BS"/>
</dbReference>
<evidence type="ECO:0000256" key="12">
    <source>
        <dbReference type="ARBA" id="ARBA00047802"/>
    </source>
</evidence>
<evidence type="ECO:0000256" key="11">
    <source>
        <dbReference type="ARBA" id="ARBA00023242"/>
    </source>
</evidence>
<evidence type="ECO:0000256" key="8">
    <source>
        <dbReference type="ARBA" id="ARBA00022777"/>
    </source>
</evidence>
<dbReference type="Gene3D" id="3.30.1120.30">
    <property type="entry name" value="POLO box domain"/>
    <property type="match status" value="2"/>
</dbReference>
<evidence type="ECO:0000256" key="4">
    <source>
        <dbReference type="ARBA" id="ARBA00022527"/>
    </source>
</evidence>
<dbReference type="GO" id="GO:0000776">
    <property type="term" value="C:kinetochore"/>
    <property type="evidence" value="ECO:0007669"/>
    <property type="project" value="TreeGrafter"/>
</dbReference>
<dbReference type="GO" id="GO:0005813">
    <property type="term" value="C:centrosome"/>
    <property type="evidence" value="ECO:0007669"/>
    <property type="project" value="UniProtKB-SubCell"/>
</dbReference>
<dbReference type="PROSITE" id="PS00108">
    <property type="entry name" value="PROTEIN_KINASE_ST"/>
    <property type="match status" value="1"/>
</dbReference>
<comment type="catalytic activity">
    <reaction evidence="13">
        <text>L-seryl-[protein] + ATP = O-phospho-L-seryl-[protein] + ADP + H(+)</text>
        <dbReference type="Rhea" id="RHEA:17989"/>
        <dbReference type="Rhea" id="RHEA-COMP:9863"/>
        <dbReference type="Rhea" id="RHEA-COMP:11604"/>
        <dbReference type="ChEBI" id="CHEBI:15378"/>
        <dbReference type="ChEBI" id="CHEBI:29999"/>
        <dbReference type="ChEBI" id="CHEBI:30616"/>
        <dbReference type="ChEBI" id="CHEBI:83421"/>
        <dbReference type="ChEBI" id="CHEBI:456216"/>
        <dbReference type="EC" id="2.7.11.21"/>
    </reaction>
</comment>
<evidence type="ECO:0000256" key="13">
    <source>
        <dbReference type="ARBA" id="ARBA00048347"/>
    </source>
</evidence>
<dbReference type="InterPro" id="IPR011009">
    <property type="entry name" value="Kinase-like_dom_sf"/>
</dbReference>
<dbReference type="SUPFAM" id="SSF56112">
    <property type="entry name" value="Protein kinase-like (PK-like)"/>
    <property type="match status" value="1"/>
</dbReference>
<dbReference type="CDD" id="cd13118">
    <property type="entry name" value="POLO_box_1"/>
    <property type="match status" value="1"/>
</dbReference>
<keyword evidence="9 14" id="KW-0067">ATP-binding</keyword>
<dbReference type="InterPro" id="IPR008271">
    <property type="entry name" value="Ser/Thr_kinase_AS"/>
</dbReference>
<dbReference type="PROSITE" id="PS50011">
    <property type="entry name" value="PROTEIN_KINASE_DOM"/>
    <property type="match status" value="1"/>
</dbReference>
<evidence type="ECO:0000259" key="16">
    <source>
        <dbReference type="PROSITE" id="PS50011"/>
    </source>
</evidence>
<dbReference type="GO" id="GO:0004674">
    <property type="term" value="F:protein serine/threonine kinase activity"/>
    <property type="evidence" value="ECO:0007669"/>
    <property type="project" value="UniProtKB-KW"/>
</dbReference>
<dbReference type="SMART" id="SM00220">
    <property type="entry name" value="S_TKc"/>
    <property type="match status" value="1"/>
</dbReference>
<evidence type="ECO:0000256" key="10">
    <source>
        <dbReference type="ARBA" id="ARBA00023212"/>
    </source>
</evidence>
<reference evidence="18 19" key="1">
    <citation type="submission" date="2015-12" db="EMBL/GenBank/DDBJ databases">
        <title>Draft genome of the nematode, Onchocerca flexuosa.</title>
        <authorList>
            <person name="Mitreva M."/>
        </authorList>
    </citation>
    <scope>NUCLEOTIDE SEQUENCE [LARGE SCALE GENOMIC DNA]</scope>
    <source>
        <strain evidence="18">Red Deer</strain>
    </source>
</reference>
<feature type="binding site" evidence="14">
    <location>
        <position position="53"/>
    </location>
    <ligand>
        <name>ATP</name>
        <dbReference type="ChEBI" id="CHEBI:30616"/>
    </ligand>
</feature>
<dbReference type="PROSITE" id="PS50078">
    <property type="entry name" value="POLO_BOX"/>
    <property type="match status" value="2"/>
</dbReference>
<evidence type="ECO:0000259" key="17">
    <source>
        <dbReference type="PROSITE" id="PS50078"/>
    </source>
</evidence>
<dbReference type="GO" id="GO:0005524">
    <property type="term" value="F:ATP binding"/>
    <property type="evidence" value="ECO:0007669"/>
    <property type="project" value="UniProtKB-UniRule"/>
</dbReference>
<evidence type="ECO:0000256" key="14">
    <source>
        <dbReference type="PROSITE-ProRule" id="PRU10141"/>
    </source>
</evidence>
<evidence type="ECO:0000313" key="18">
    <source>
        <dbReference type="EMBL" id="OZC05108.1"/>
    </source>
</evidence>
<keyword evidence="11" id="KW-0539">Nucleus</keyword>
<keyword evidence="10" id="KW-0206">Cytoskeleton</keyword>
<accession>A0A238BKR1</accession>
<dbReference type="GO" id="GO:0000922">
    <property type="term" value="C:spindle pole"/>
    <property type="evidence" value="ECO:0007669"/>
    <property type="project" value="TreeGrafter"/>
</dbReference>
<dbReference type="FunFam" id="3.30.1120.30:FF:000001">
    <property type="entry name" value="Serine/threonine-protein kinase PLK"/>
    <property type="match status" value="1"/>
</dbReference>
<evidence type="ECO:0000256" key="9">
    <source>
        <dbReference type="ARBA" id="ARBA00022840"/>
    </source>
</evidence>
<dbReference type="CDD" id="cd13117">
    <property type="entry name" value="POLO_box_2"/>
    <property type="match status" value="1"/>
</dbReference>
<comment type="similarity">
    <text evidence="15">Belongs to the protein kinase superfamily. Ser/Thr protein kinase family. CDC5/Polo subfamily.</text>
</comment>
<dbReference type="GO" id="GO:0005634">
    <property type="term" value="C:nucleus"/>
    <property type="evidence" value="ECO:0007669"/>
    <property type="project" value="UniProtKB-SubCell"/>
</dbReference>
<evidence type="ECO:0000256" key="2">
    <source>
        <dbReference type="ARBA" id="ARBA00004300"/>
    </source>
</evidence>
<evidence type="ECO:0000256" key="7">
    <source>
        <dbReference type="ARBA" id="ARBA00022741"/>
    </source>
</evidence>
<feature type="domain" description="POLO box" evidence="17">
    <location>
        <begin position="364"/>
        <end position="442"/>
    </location>
</feature>
<feature type="domain" description="Protein kinase" evidence="16">
    <location>
        <begin position="1"/>
        <end position="239"/>
    </location>
</feature>
<evidence type="ECO:0000256" key="1">
    <source>
        <dbReference type="ARBA" id="ARBA00004123"/>
    </source>
</evidence>
<dbReference type="InterPro" id="IPR033695">
    <property type="entry name" value="POLO_box_2"/>
</dbReference>
<evidence type="ECO:0000313" key="19">
    <source>
        <dbReference type="Proteomes" id="UP000242913"/>
    </source>
</evidence>
<dbReference type="GO" id="GO:0005737">
    <property type="term" value="C:cytoplasm"/>
    <property type="evidence" value="ECO:0007669"/>
    <property type="project" value="TreeGrafter"/>
</dbReference>
<evidence type="ECO:0000256" key="15">
    <source>
        <dbReference type="RuleBase" id="RU361162"/>
    </source>
</evidence>
<keyword evidence="19" id="KW-1185">Reference proteome</keyword>
<dbReference type="PROSITE" id="PS00107">
    <property type="entry name" value="PROTEIN_KINASE_ATP"/>
    <property type="match status" value="1"/>
</dbReference>
<dbReference type="Pfam" id="PF00659">
    <property type="entry name" value="POLO_box"/>
    <property type="match status" value="2"/>
</dbReference>
<organism evidence="18 19">
    <name type="scientific">Onchocerca flexuosa</name>
    <dbReference type="NCBI Taxonomy" id="387005"/>
    <lineage>
        <taxon>Eukaryota</taxon>
        <taxon>Metazoa</taxon>
        <taxon>Ecdysozoa</taxon>
        <taxon>Nematoda</taxon>
        <taxon>Chromadorea</taxon>
        <taxon>Rhabditida</taxon>
        <taxon>Spirurina</taxon>
        <taxon>Spiruromorpha</taxon>
        <taxon>Filarioidea</taxon>
        <taxon>Onchocercidae</taxon>
        <taxon>Onchocerca</taxon>
    </lineage>
</organism>
<dbReference type="Pfam" id="PF00069">
    <property type="entry name" value="Pkinase"/>
    <property type="match status" value="1"/>
</dbReference>
<gene>
    <name evidence="18" type="ORF">X798_07937</name>
</gene>
<keyword evidence="7 14" id="KW-0547">Nucleotide-binding</keyword>
<keyword evidence="5 15" id="KW-0808">Transferase</keyword>
<dbReference type="SUPFAM" id="SSF82615">
    <property type="entry name" value="Polo-box domain"/>
    <property type="match status" value="2"/>
</dbReference>
<keyword evidence="8 15" id="KW-0418">Kinase</keyword>
<dbReference type="AlphaFoldDB" id="A0A238BKR1"/>
<dbReference type="GO" id="GO:0007052">
    <property type="term" value="P:mitotic spindle organization"/>
    <property type="evidence" value="ECO:0007669"/>
    <property type="project" value="TreeGrafter"/>
</dbReference>
<dbReference type="InterPro" id="IPR036947">
    <property type="entry name" value="POLO_box_dom_sf"/>
</dbReference>
<comment type="catalytic activity">
    <reaction evidence="12 15">
        <text>L-threonyl-[protein] + ATP = O-phospho-L-threonyl-[protein] + ADP + H(+)</text>
        <dbReference type="Rhea" id="RHEA:46608"/>
        <dbReference type="Rhea" id="RHEA-COMP:11060"/>
        <dbReference type="Rhea" id="RHEA-COMP:11605"/>
        <dbReference type="ChEBI" id="CHEBI:15378"/>
        <dbReference type="ChEBI" id="CHEBI:30013"/>
        <dbReference type="ChEBI" id="CHEBI:30616"/>
        <dbReference type="ChEBI" id="CHEBI:61977"/>
        <dbReference type="ChEBI" id="CHEBI:456216"/>
        <dbReference type="EC" id="2.7.11.21"/>
    </reaction>
</comment>
<sequence>MSSKKPVLKEIPDVVVNTDTGATYKKGRFLGKGGFARCYELTDIKDQKFYAGKVVSKLLLLKSHQRDKSLMELHKRRKFVTEPEARYFTKQIVEACEYLHKNKIIHRDLKLGNLFLNEEMEIKVGDFGLATVVEVDGQRKKTLCGTPNYIAPEMLDKKGHSYEVDIWAIGCILYTLLVGKPPFETSSLKDTYNRIKNNNYSIPGRISDEAEQLIRRLLQTDPEKRPNIHEVSIVSHFAFFKGYIPSRLPTSCLTMAPKFANTEILDRRSALNELRQENNILDLLAMPARPLTSVPELQILSNVKHHPCDSRTVGVPYVSGDHPSDCYLSDLCRQLTEVVNSKPKDNPNIRDDDLEDPAAMPVFWISKWVDYSDKYGLGYQLCDNSIGVVFNDNTKMVLNAAGEQVQYLGRENDEHYYTVSHYPEKLQKKITLLHYFKNYMSEHLQKTGADMPIREGDELARLPILRIWFRTQSAIVLHLTNGTLQLNFFEIKDHTKLVICPLMGAATYIDSERNFRVLKLSALAKYGCPKALLDRLRYAKMMVERLMAAHSARPFSSILTSATRSTQSTAGNY</sequence>
<dbReference type="InterPro" id="IPR000719">
    <property type="entry name" value="Prot_kinase_dom"/>
</dbReference>
<evidence type="ECO:0000256" key="5">
    <source>
        <dbReference type="ARBA" id="ARBA00022679"/>
    </source>
</evidence>
<dbReference type="EC" id="2.7.11.21" evidence="15"/>
<comment type="subcellular location">
    <subcellularLocation>
        <location evidence="2">Cytoplasm</location>
        <location evidence="2">Cytoskeleton</location>
        <location evidence="2">Microtubule organizing center</location>
        <location evidence="2">Centrosome</location>
    </subcellularLocation>
    <subcellularLocation>
        <location evidence="1">Nucleus</location>
    </subcellularLocation>
</comment>
<dbReference type="GO" id="GO:0106310">
    <property type="term" value="F:protein serine kinase activity"/>
    <property type="evidence" value="ECO:0007669"/>
    <property type="project" value="RHEA"/>
</dbReference>
<dbReference type="InterPro" id="IPR033701">
    <property type="entry name" value="POLO_box_1"/>
</dbReference>
<keyword evidence="6" id="KW-0677">Repeat</keyword>
<dbReference type="InterPro" id="IPR000959">
    <property type="entry name" value="POLO_box_dom"/>
</dbReference>
<keyword evidence="3" id="KW-0963">Cytoplasm</keyword>
<dbReference type="Gene3D" id="1.10.510.10">
    <property type="entry name" value="Transferase(Phosphotransferase) domain 1"/>
    <property type="match status" value="1"/>
</dbReference>
<dbReference type="OrthoDB" id="408964at2759"/>
<dbReference type="FunFam" id="1.10.510.10:FF:000727">
    <property type="entry name" value="Serine/threonine-protein kinase PLK"/>
    <property type="match status" value="1"/>
</dbReference>
<dbReference type="PANTHER" id="PTHR24345:SF93">
    <property type="entry name" value="SERINE_THREONINE-PROTEIN KINASE PLK1"/>
    <property type="match status" value="1"/>
</dbReference>
<dbReference type="PANTHER" id="PTHR24345">
    <property type="entry name" value="SERINE/THREONINE-PROTEIN KINASE PLK"/>
    <property type="match status" value="1"/>
</dbReference>
<protein>
    <recommendedName>
        <fullName evidence="15">Serine/threonine-protein kinase PLK</fullName>
        <ecNumber evidence="15">2.7.11.21</ecNumber>
    </recommendedName>
    <alternativeName>
        <fullName evidence="15">Polo-like kinase</fullName>
    </alternativeName>
</protein>